<dbReference type="PANTHER" id="PTHR30026:SF22">
    <property type="entry name" value="OUTER MEMBRANE EFFLUX PROTEIN"/>
    <property type="match status" value="1"/>
</dbReference>
<keyword evidence="3" id="KW-0813">Transport</keyword>
<dbReference type="GO" id="GO:0015562">
    <property type="term" value="F:efflux transmembrane transporter activity"/>
    <property type="evidence" value="ECO:0007669"/>
    <property type="project" value="InterPro"/>
</dbReference>
<dbReference type="RefSeq" id="WP_047003956.1">
    <property type="nucleotide sequence ID" value="NZ_LBHB01000002.1"/>
</dbReference>
<keyword evidence="4" id="KW-1134">Transmembrane beta strand</keyword>
<keyword evidence="5" id="KW-0812">Transmembrane</keyword>
<organism evidence="10 11">
    <name type="scientific">Aurantiacibacter luteus</name>
    <dbReference type="NCBI Taxonomy" id="1581420"/>
    <lineage>
        <taxon>Bacteria</taxon>
        <taxon>Pseudomonadati</taxon>
        <taxon>Pseudomonadota</taxon>
        <taxon>Alphaproteobacteria</taxon>
        <taxon>Sphingomonadales</taxon>
        <taxon>Erythrobacteraceae</taxon>
        <taxon>Aurantiacibacter</taxon>
    </lineage>
</organism>
<dbReference type="InterPro" id="IPR010130">
    <property type="entry name" value="T1SS_OMP_TolC"/>
</dbReference>
<protein>
    <submittedName>
        <fullName evidence="10">Membrane protein</fullName>
    </submittedName>
</protein>
<dbReference type="InterPro" id="IPR003423">
    <property type="entry name" value="OMP_efflux"/>
</dbReference>
<evidence type="ECO:0000256" key="9">
    <source>
        <dbReference type="SAM" id="SignalP"/>
    </source>
</evidence>
<comment type="caution">
    <text evidence="10">The sequence shown here is derived from an EMBL/GenBank/DDBJ whole genome shotgun (WGS) entry which is preliminary data.</text>
</comment>
<sequence length="498" mass="52056">MRHRARLAGLLAGACLLASPAAADTLEEALALAYQNNPTLEAARAQLRVTDENVVIQRAAGLPSANGSGGYTEFITGGGGNGLSPDRQATANLSLGVPLYQGGAVRNGTLAAEYRIDAGRADLRGTESSLFSQVVAAYMDVILNEAVVGLSANNVDVLTVNVEATRDRFEIGDLTRTDVAQSESRLALASGDLRTAQSNLISARERYIQLVGKAPENLQPPRPLGDLPADVQTAVEVALAENPDLIAAQQLAEAADYDIAVAGAGRLPRVELVGGPGYTNYLGSLGTVPGSGVTADQDSLSLQAGVRLTLPIFQGGRVAAQQRQAGARAQVALEQVVAAERAVISQVRAAYASWRAANAIIASSQSAVDAAALSLEGVRAENTVGNRTILDILNAQQELLRAQVQLVTARRNAYVAGFTLLAAMGRAEARDLGVVADGELYDPRDNYNRVRDIIWDWQRDPAPVVQSTRTVDIPAADGDIPGTTSDDMVSGTTGTTGN</sequence>
<evidence type="ECO:0000313" key="10">
    <source>
        <dbReference type="EMBL" id="KLE34307.1"/>
    </source>
</evidence>
<evidence type="ECO:0000256" key="5">
    <source>
        <dbReference type="ARBA" id="ARBA00022692"/>
    </source>
</evidence>
<reference evidence="10 11" key="1">
    <citation type="submission" date="2015-04" db="EMBL/GenBank/DDBJ databases">
        <title>The draft genome sequence of Erythrobacter luteus KA37.</title>
        <authorList>
            <person name="Zhuang L."/>
            <person name="Liu Y."/>
            <person name="Shao Z."/>
        </authorList>
    </citation>
    <scope>NUCLEOTIDE SEQUENCE [LARGE SCALE GENOMIC DNA]</scope>
    <source>
        <strain evidence="10 11">KA37</strain>
    </source>
</reference>
<dbReference type="Gene3D" id="1.20.1600.10">
    <property type="entry name" value="Outer membrane efflux proteins (OEP)"/>
    <property type="match status" value="1"/>
</dbReference>
<dbReference type="InterPro" id="IPR051906">
    <property type="entry name" value="TolC-like"/>
</dbReference>
<keyword evidence="11" id="KW-1185">Reference proteome</keyword>
<keyword evidence="9" id="KW-0732">Signal</keyword>
<evidence type="ECO:0000256" key="2">
    <source>
        <dbReference type="ARBA" id="ARBA00007613"/>
    </source>
</evidence>
<dbReference type="GO" id="GO:1990281">
    <property type="term" value="C:efflux pump complex"/>
    <property type="evidence" value="ECO:0007669"/>
    <property type="project" value="TreeGrafter"/>
</dbReference>
<evidence type="ECO:0000313" key="11">
    <source>
        <dbReference type="Proteomes" id="UP000053464"/>
    </source>
</evidence>
<dbReference type="Proteomes" id="UP000053464">
    <property type="component" value="Unassembled WGS sequence"/>
</dbReference>
<dbReference type="Pfam" id="PF02321">
    <property type="entry name" value="OEP"/>
    <property type="match status" value="2"/>
</dbReference>
<evidence type="ECO:0000256" key="3">
    <source>
        <dbReference type="ARBA" id="ARBA00022448"/>
    </source>
</evidence>
<dbReference type="SUPFAM" id="SSF56954">
    <property type="entry name" value="Outer membrane efflux proteins (OEP)"/>
    <property type="match status" value="1"/>
</dbReference>
<dbReference type="GO" id="GO:0015288">
    <property type="term" value="F:porin activity"/>
    <property type="evidence" value="ECO:0007669"/>
    <property type="project" value="TreeGrafter"/>
</dbReference>
<evidence type="ECO:0000256" key="1">
    <source>
        <dbReference type="ARBA" id="ARBA00004442"/>
    </source>
</evidence>
<keyword evidence="7" id="KW-0998">Cell outer membrane</keyword>
<dbReference type="AlphaFoldDB" id="A0A0G9MUA1"/>
<evidence type="ECO:0000256" key="8">
    <source>
        <dbReference type="SAM" id="MobiDB-lite"/>
    </source>
</evidence>
<dbReference type="PANTHER" id="PTHR30026">
    <property type="entry name" value="OUTER MEMBRANE PROTEIN TOLC"/>
    <property type="match status" value="1"/>
</dbReference>
<dbReference type="STRING" id="1581420.AAW00_08655"/>
<dbReference type="NCBIfam" id="TIGR01844">
    <property type="entry name" value="type_I_sec_TolC"/>
    <property type="match status" value="1"/>
</dbReference>
<feature type="chain" id="PRO_5002579409" evidence="9">
    <location>
        <begin position="24"/>
        <end position="498"/>
    </location>
</feature>
<proteinExistence type="inferred from homology"/>
<accession>A0A0G9MUA1</accession>
<dbReference type="GO" id="GO:0009279">
    <property type="term" value="C:cell outer membrane"/>
    <property type="evidence" value="ECO:0007669"/>
    <property type="project" value="UniProtKB-SubCell"/>
</dbReference>
<feature type="region of interest" description="Disordered" evidence="8">
    <location>
        <begin position="472"/>
        <end position="498"/>
    </location>
</feature>
<evidence type="ECO:0000256" key="7">
    <source>
        <dbReference type="ARBA" id="ARBA00023237"/>
    </source>
</evidence>
<evidence type="ECO:0000256" key="4">
    <source>
        <dbReference type="ARBA" id="ARBA00022452"/>
    </source>
</evidence>
<comment type="similarity">
    <text evidence="2">Belongs to the outer membrane factor (OMF) (TC 1.B.17) family.</text>
</comment>
<keyword evidence="6" id="KW-0472">Membrane</keyword>
<feature type="compositionally biased region" description="Polar residues" evidence="8">
    <location>
        <begin position="482"/>
        <end position="498"/>
    </location>
</feature>
<dbReference type="PATRIC" id="fig|1581420.6.peg.1779"/>
<dbReference type="OrthoDB" id="9789368at2"/>
<comment type="subcellular location">
    <subcellularLocation>
        <location evidence="1">Cell outer membrane</location>
    </subcellularLocation>
</comment>
<dbReference type="EMBL" id="LBHB01000002">
    <property type="protein sequence ID" value="KLE34307.1"/>
    <property type="molecule type" value="Genomic_DNA"/>
</dbReference>
<feature type="signal peptide" evidence="9">
    <location>
        <begin position="1"/>
        <end position="23"/>
    </location>
</feature>
<evidence type="ECO:0000256" key="6">
    <source>
        <dbReference type="ARBA" id="ARBA00023136"/>
    </source>
</evidence>
<name>A0A0G9MUA1_9SPHN</name>
<gene>
    <name evidence="10" type="ORF">AAW00_08655</name>
</gene>